<dbReference type="STRING" id="584787.GCA_001247655_00956"/>
<feature type="region of interest" description="Disordered" evidence="4">
    <location>
        <begin position="1"/>
        <end position="32"/>
    </location>
</feature>
<keyword evidence="7" id="KW-1185">Reference proteome</keyword>
<dbReference type="InterPro" id="IPR036013">
    <property type="entry name" value="Band_7/SPFH_dom_sf"/>
</dbReference>
<evidence type="ECO:0000256" key="2">
    <source>
        <dbReference type="ARBA" id="ARBA00006971"/>
    </source>
</evidence>
<protein>
    <recommendedName>
        <fullName evidence="3">Protein HflK</fullName>
    </recommendedName>
</protein>
<keyword evidence="6" id="KW-0378">Hydrolase</keyword>
<feature type="compositionally biased region" description="Polar residues" evidence="4">
    <location>
        <begin position="355"/>
        <end position="372"/>
    </location>
</feature>
<dbReference type="GO" id="GO:0008233">
    <property type="term" value="F:peptidase activity"/>
    <property type="evidence" value="ECO:0007669"/>
    <property type="project" value="UniProtKB-KW"/>
</dbReference>
<dbReference type="Pfam" id="PF01145">
    <property type="entry name" value="Band_7"/>
    <property type="match status" value="1"/>
</dbReference>
<dbReference type="SUPFAM" id="SSF117892">
    <property type="entry name" value="Band 7/SPFH domain"/>
    <property type="match status" value="1"/>
</dbReference>
<comment type="subcellular location">
    <subcellularLocation>
        <location evidence="1">Membrane</location>
        <topology evidence="1">Single-pass membrane protein</topology>
    </subcellularLocation>
</comment>
<evidence type="ECO:0000313" key="6">
    <source>
        <dbReference type="EMBL" id="ROQ22410.1"/>
    </source>
</evidence>
<evidence type="ECO:0000256" key="4">
    <source>
        <dbReference type="SAM" id="MobiDB-lite"/>
    </source>
</evidence>
<dbReference type="InterPro" id="IPR010201">
    <property type="entry name" value="HflK"/>
</dbReference>
<keyword evidence="3" id="KW-0812">Transmembrane</keyword>
<dbReference type="GO" id="GO:0006508">
    <property type="term" value="P:proteolysis"/>
    <property type="evidence" value="ECO:0007669"/>
    <property type="project" value="UniProtKB-KW"/>
</dbReference>
<reference evidence="6 7" key="1">
    <citation type="submission" date="2018-11" db="EMBL/GenBank/DDBJ databases">
        <title>Genomic Encyclopedia of Type Strains, Phase IV (KMG-IV): sequencing the most valuable type-strain genomes for metagenomic binning, comparative biology and taxonomic classification.</title>
        <authorList>
            <person name="Goeker M."/>
        </authorList>
    </citation>
    <scope>NUCLEOTIDE SEQUENCE [LARGE SCALE GENOMIC DNA]</scope>
    <source>
        <strain evidence="6 7">DSM 21945</strain>
    </source>
</reference>
<comment type="caution">
    <text evidence="6">The sequence shown here is derived from an EMBL/GenBank/DDBJ whole genome shotgun (WGS) entry which is preliminary data.</text>
</comment>
<gene>
    <name evidence="6" type="ORF">EDC28_11049</name>
</gene>
<proteinExistence type="inferred from homology"/>
<dbReference type="CDD" id="cd03404">
    <property type="entry name" value="SPFH_HflK"/>
    <property type="match status" value="1"/>
</dbReference>
<name>A0A3N1P6P5_9GAMM</name>
<dbReference type="EMBL" id="RJUL01000010">
    <property type="protein sequence ID" value="ROQ22410.1"/>
    <property type="molecule type" value="Genomic_DNA"/>
</dbReference>
<keyword evidence="3" id="KW-1133">Transmembrane helix</keyword>
<dbReference type="SMART" id="SM00244">
    <property type="entry name" value="PHB"/>
    <property type="match status" value="1"/>
</dbReference>
<dbReference type="PANTHER" id="PTHR42911">
    <property type="entry name" value="MODULATOR OF FTSH PROTEASE HFLC"/>
    <property type="match status" value="1"/>
</dbReference>
<feature type="transmembrane region" description="Helical" evidence="3">
    <location>
        <begin position="54"/>
        <end position="78"/>
    </location>
</feature>
<evidence type="ECO:0000256" key="1">
    <source>
        <dbReference type="ARBA" id="ARBA00004167"/>
    </source>
</evidence>
<dbReference type="RefSeq" id="WP_123422352.1">
    <property type="nucleotide sequence ID" value="NZ_RJUL01000010.1"/>
</dbReference>
<organism evidence="6 7">
    <name type="scientific">Gallaecimonas pentaromativorans</name>
    <dbReference type="NCBI Taxonomy" id="584787"/>
    <lineage>
        <taxon>Bacteria</taxon>
        <taxon>Pseudomonadati</taxon>
        <taxon>Pseudomonadota</taxon>
        <taxon>Gammaproteobacteria</taxon>
        <taxon>Enterobacterales</taxon>
        <taxon>Gallaecimonadaceae</taxon>
        <taxon>Gallaecimonas</taxon>
    </lineage>
</organism>
<dbReference type="Pfam" id="PF12221">
    <property type="entry name" value="HflK_N"/>
    <property type="match status" value="1"/>
</dbReference>
<dbReference type="NCBIfam" id="TIGR01933">
    <property type="entry name" value="hflK"/>
    <property type="match status" value="1"/>
</dbReference>
<comment type="function">
    <text evidence="3">HflC and HflK could encode or regulate a protease.</text>
</comment>
<accession>A0A3N1P6P5</accession>
<dbReference type="InterPro" id="IPR020980">
    <property type="entry name" value="Membrane_HflK_N"/>
</dbReference>
<comment type="subunit">
    <text evidence="3">HflC and HflK may interact to form a multimeric complex.</text>
</comment>
<dbReference type="InterPro" id="IPR001107">
    <property type="entry name" value="Band_7"/>
</dbReference>
<evidence type="ECO:0000256" key="3">
    <source>
        <dbReference type="RuleBase" id="RU364113"/>
    </source>
</evidence>
<feature type="domain" description="Band 7" evidence="5">
    <location>
        <begin position="73"/>
        <end position="233"/>
    </location>
</feature>
<dbReference type="AlphaFoldDB" id="A0A3N1P6P5"/>
<dbReference type="PANTHER" id="PTHR42911:SF2">
    <property type="entry name" value="PROHIBITIN FAMILY PROTEIN"/>
    <property type="match status" value="1"/>
</dbReference>
<dbReference type="GO" id="GO:0016020">
    <property type="term" value="C:membrane"/>
    <property type="evidence" value="ECO:0007669"/>
    <property type="project" value="UniProtKB-SubCell"/>
</dbReference>
<comment type="similarity">
    <text evidence="2 3">Belongs to the band 7/mec-2 family. HflK subfamily.</text>
</comment>
<keyword evidence="6" id="KW-0645">Protease</keyword>
<dbReference type="Gene3D" id="3.30.479.30">
    <property type="entry name" value="Band 7 domain"/>
    <property type="match status" value="1"/>
</dbReference>
<evidence type="ECO:0000313" key="7">
    <source>
        <dbReference type="Proteomes" id="UP000268033"/>
    </source>
</evidence>
<evidence type="ECO:0000259" key="5">
    <source>
        <dbReference type="SMART" id="SM00244"/>
    </source>
</evidence>
<sequence>MAWNEPGNNKDKDPWGNKPRGGNDQGPPDFDELMKKLGSRMGGVFGGGKGSGGFSWGAAVVVLILAAVVWGISGFYTIKNAEQGVVLHFGQYKETVSSGLHWKPTFIDKVYPVDTRTVRSIPASGYMLTKDENVVRVQIEVQYKVNDPKAYKFNVTDAVDSLSQAVDASLRYVVGHTTMDDILTTGREQVRRDTWDLINKTIAQYHLGIDIQDVNFLPARAPDAVKAAFDDAIAAKEDEQRYIREAEAYASEVEPIARGKATRILQEADAYKQQVVLKAQGEVARFNKLLPEYEASPKVTRTRLYLETIEQVYGNSSKVLVDGGSGNLMYLPLDKLMEKQQSSKANDNNGDELFQIQQRQGQASDSGLSSSDPRGVNRNAGRTGRD</sequence>
<keyword evidence="3" id="KW-0472">Membrane</keyword>
<dbReference type="Proteomes" id="UP000268033">
    <property type="component" value="Unassembled WGS sequence"/>
</dbReference>
<feature type="region of interest" description="Disordered" evidence="4">
    <location>
        <begin position="340"/>
        <end position="386"/>
    </location>
</feature>